<feature type="transmembrane region" description="Helical" evidence="1">
    <location>
        <begin position="40"/>
        <end position="61"/>
    </location>
</feature>
<sequence>TFAQRRDLTLAALFVTYIVTCLAVPVAFYDKLDCEEGLPWEIHFIFLSVFLLTKGCELYFYRTDPGLSGPLPVFTPGSLFGITGGFAFKFTMSFMAYFDGYQDALATATAFRCEHPVSQELAPYMMGYFMIGVVALQWGFVAYLALQDPTRGCAYKLLHMETVCARLTLPPSHKKTWVLIQAARTVGEDIPQSLTQGLFVYLVKGKPFMILSICCSVGSSLMAAKDALTRRLLASGDVQKQALLQAADEHVQSFYCSVSFADQMGISKVVVVTRSGRQSRLFGGREECDQALVLRTSEYITQVRVAHHGQVVWCHHLQAIEVTTSENRTRFFGRQVPSFDFVRRADEGKQIVSLQTKVDRNGVRILDIVQAKIPLMLTRKNPEPSE</sequence>
<dbReference type="Gene3D" id="2.100.10.30">
    <property type="entry name" value="Jacalin-like lectin domain"/>
    <property type="match status" value="1"/>
</dbReference>
<feature type="domain" description="Jacalin-type lectin" evidence="2">
    <location>
        <begin position="274"/>
        <end position="354"/>
    </location>
</feature>
<proteinExistence type="predicted"/>
<keyword evidence="1" id="KW-0472">Membrane</keyword>
<comment type="caution">
    <text evidence="3">The sequence shown here is derived from an EMBL/GenBank/DDBJ whole genome shotgun (WGS) entry which is preliminary data.</text>
</comment>
<feature type="non-terminal residue" evidence="3">
    <location>
        <position position="1"/>
    </location>
</feature>
<evidence type="ECO:0000313" key="4">
    <source>
        <dbReference type="Proteomes" id="UP000649617"/>
    </source>
</evidence>
<name>A0A812VQE8_SYMPI</name>
<feature type="transmembrane region" description="Helical" evidence="1">
    <location>
        <begin position="7"/>
        <end position="28"/>
    </location>
</feature>
<dbReference type="AlphaFoldDB" id="A0A812VQE8"/>
<feature type="transmembrane region" description="Helical" evidence="1">
    <location>
        <begin position="125"/>
        <end position="146"/>
    </location>
</feature>
<accession>A0A812VQE8</accession>
<dbReference type="InterPro" id="IPR001229">
    <property type="entry name" value="Jacalin-like_lectin_dom"/>
</dbReference>
<dbReference type="Pfam" id="PF01419">
    <property type="entry name" value="Jacalin"/>
    <property type="match status" value="1"/>
</dbReference>
<organism evidence="3 4">
    <name type="scientific">Symbiodinium pilosum</name>
    <name type="common">Dinoflagellate</name>
    <dbReference type="NCBI Taxonomy" id="2952"/>
    <lineage>
        <taxon>Eukaryota</taxon>
        <taxon>Sar</taxon>
        <taxon>Alveolata</taxon>
        <taxon>Dinophyceae</taxon>
        <taxon>Suessiales</taxon>
        <taxon>Symbiodiniaceae</taxon>
        <taxon>Symbiodinium</taxon>
    </lineage>
</organism>
<evidence type="ECO:0000256" key="1">
    <source>
        <dbReference type="SAM" id="Phobius"/>
    </source>
</evidence>
<keyword evidence="4" id="KW-1185">Reference proteome</keyword>
<feature type="non-terminal residue" evidence="3">
    <location>
        <position position="386"/>
    </location>
</feature>
<protein>
    <recommendedName>
        <fullName evidence="2">Jacalin-type lectin domain-containing protein</fullName>
    </recommendedName>
</protein>
<dbReference type="OrthoDB" id="446741at2759"/>
<gene>
    <name evidence="3" type="ORF">SPIL2461_LOCUS16628</name>
</gene>
<reference evidence="3" key="1">
    <citation type="submission" date="2021-02" db="EMBL/GenBank/DDBJ databases">
        <authorList>
            <person name="Dougan E. K."/>
            <person name="Rhodes N."/>
            <person name="Thang M."/>
            <person name="Chan C."/>
        </authorList>
    </citation>
    <scope>NUCLEOTIDE SEQUENCE</scope>
</reference>
<evidence type="ECO:0000259" key="2">
    <source>
        <dbReference type="Pfam" id="PF01419"/>
    </source>
</evidence>
<keyword evidence="1" id="KW-1133">Transmembrane helix</keyword>
<evidence type="ECO:0000313" key="3">
    <source>
        <dbReference type="EMBL" id="CAE7632791.1"/>
    </source>
</evidence>
<dbReference type="InterPro" id="IPR036404">
    <property type="entry name" value="Jacalin-like_lectin_dom_sf"/>
</dbReference>
<feature type="transmembrane region" description="Helical" evidence="1">
    <location>
        <begin position="73"/>
        <end position="98"/>
    </location>
</feature>
<keyword evidence="1" id="KW-0812">Transmembrane</keyword>
<dbReference type="Proteomes" id="UP000649617">
    <property type="component" value="Unassembled WGS sequence"/>
</dbReference>
<dbReference type="EMBL" id="CAJNIZ010042696">
    <property type="protein sequence ID" value="CAE7632791.1"/>
    <property type="molecule type" value="Genomic_DNA"/>
</dbReference>